<reference evidence="2" key="1">
    <citation type="submission" date="2022-12" db="EMBL/GenBank/DDBJ databases">
        <title>Reference genome sequencing for broad-spectrum identification of bacterial and archaeal isolates by mass spectrometry.</title>
        <authorList>
            <person name="Sekiguchi Y."/>
            <person name="Tourlousse D.M."/>
        </authorList>
    </citation>
    <scope>NUCLEOTIDE SEQUENCE</scope>
    <source>
        <strain evidence="2">10succ1</strain>
    </source>
</reference>
<dbReference type="Pfam" id="PF01497">
    <property type="entry name" value="Peripla_BP_2"/>
    <property type="match status" value="1"/>
</dbReference>
<keyword evidence="3" id="KW-1185">Reference proteome</keyword>
<evidence type="ECO:0000313" key="3">
    <source>
        <dbReference type="Proteomes" id="UP001144471"/>
    </source>
</evidence>
<gene>
    <name evidence="2" type="ORF">PM10SUCC1_04130</name>
</gene>
<dbReference type="Proteomes" id="UP001144471">
    <property type="component" value="Unassembled WGS sequence"/>
</dbReference>
<comment type="caution">
    <text evidence="2">The sequence shown here is derived from an EMBL/GenBank/DDBJ whole genome shotgun (WGS) entry which is preliminary data.</text>
</comment>
<dbReference type="SUPFAM" id="SSF53807">
    <property type="entry name" value="Helical backbone' metal receptor"/>
    <property type="match status" value="1"/>
</dbReference>
<protein>
    <submittedName>
        <fullName evidence="2">ABC transporter substrate-binding protein</fullName>
    </submittedName>
</protein>
<dbReference type="InterPro" id="IPR002491">
    <property type="entry name" value="ABC_transptr_periplasmic_BD"/>
</dbReference>
<dbReference type="PANTHER" id="PTHR30535">
    <property type="entry name" value="VITAMIN B12-BINDING PROTEIN"/>
    <property type="match status" value="1"/>
</dbReference>
<dbReference type="PANTHER" id="PTHR30535:SF34">
    <property type="entry name" value="MOLYBDATE-BINDING PROTEIN MOLA"/>
    <property type="match status" value="1"/>
</dbReference>
<dbReference type="PROSITE" id="PS50983">
    <property type="entry name" value="FE_B12_PBP"/>
    <property type="match status" value="1"/>
</dbReference>
<dbReference type="Gene3D" id="3.40.50.1980">
    <property type="entry name" value="Nitrogenase molybdenum iron protein domain"/>
    <property type="match status" value="2"/>
</dbReference>
<sequence length="295" mass="33616">MKRLILIFIILASTVLGKTYEVKDVYGEVHKLNRSYSRIISLYPSHTEVLVGIGAGDALVGTTMNEDLTDLKSQGVTEFKLGDSVEKFIGLKPDLVLVRPMVENKYRNLIAILKSRGVEVISLHPKTGYELEEYWLALGRLSGNEEGTRRYIEEYKGRLARLREQGERRRVKAFFEARYSRGLYTNAENSIASYVLEVAGVENILEESSDRGSTIVPIKHEELLSRGGEIDLYIAQRGVMNRRSLRDIEASSGYKLIRGVREGRILLVDEKTMSRPTSKILDAVEEIERYIEEYY</sequence>
<feature type="domain" description="Fe/B12 periplasmic-binding" evidence="1">
    <location>
        <begin position="38"/>
        <end position="295"/>
    </location>
</feature>
<organism evidence="2 3">
    <name type="scientific">Propionigenium maris DSM 9537</name>
    <dbReference type="NCBI Taxonomy" id="1123000"/>
    <lineage>
        <taxon>Bacteria</taxon>
        <taxon>Fusobacteriati</taxon>
        <taxon>Fusobacteriota</taxon>
        <taxon>Fusobacteriia</taxon>
        <taxon>Fusobacteriales</taxon>
        <taxon>Fusobacteriaceae</taxon>
        <taxon>Propionigenium</taxon>
    </lineage>
</organism>
<evidence type="ECO:0000259" key="1">
    <source>
        <dbReference type="PROSITE" id="PS50983"/>
    </source>
</evidence>
<accession>A0A9W6GIQ8</accession>
<dbReference type="EMBL" id="BSDY01000002">
    <property type="protein sequence ID" value="GLI54898.1"/>
    <property type="molecule type" value="Genomic_DNA"/>
</dbReference>
<evidence type="ECO:0000313" key="2">
    <source>
        <dbReference type="EMBL" id="GLI54898.1"/>
    </source>
</evidence>
<dbReference type="RefSeq" id="WP_281833039.1">
    <property type="nucleotide sequence ID" value="NZ_BSDY01000002.1"/>
</dbReference>
<dbReference type="GO" id="GO:0071281">
    <property type="term" value="P:cellular response to iron ion"/>
    <property type="evidence" value="ECO:0007669"/>
    <property type="project" value="TreeGrafter"/>
</dbReference>
<proteinExistence type="predicted"/>
<name>A0A9W6GIQ8_9FUSO</name>
<dbReference type="AlphaFoldDB" id="A0A9W6GIQ8"/>
<dbReference type="InterPro" id="IPR050902">
    <property type="entry name" value="ABC_Transporter_SBP"/>
</dbReference>